<dbReference type="AlphaFoldDB" id="A0AAD7TYG1"/>
<accession>A0AAD7TYG1</accession>
<evidence type="ECO:0000256" key="1">
    <source>
        <dbReference type="ARBA" id="ARBA00008482"/>
    </source>
</evidence>
<evidence type="ECO:0000256" key="3">
    <source>
        <dbReference type="SAM" id="MobiDB-lite"/>
    </source>
</evidence>
<feature type="compositionally biased region" description="Acidic residues" evidence="3">
    <location>
        <begin position="267"/>
        <end position="278"/>
    </location>
</feature>
<dbReference type="InterPro" id="IPR045237">
    <property type="entry name" value="COPS7/eIF3m"/>
</dbReference>
<keyword evidence="2" id="KW-0736">Signalosome</keyword>
<dbReference type="PROSITE" id="PS50250">
    <property type="entry name" value="PCI"/>
    <property type="match status" value="1"/>
</dbReference>
<comment type="similarity">
    <text evidence="1">Belongs to the CSN7/EIF3M family. CSN7 subfamily.</text>
</comment>
<dbReference type="PANTHER" id="PTHR15350:SF5">
    <property type="entry name" value="COP9 SIGNALOSOME COMPLEX SUBUNIT 7"/>
    <property type="match status" value="1"/>
</dbReference>
<feature type="region of interest" description="Disordered" evidence="3">
    <location>
        <begin position="224"/>
        <end position="287"/>
    </location>
</feature>
<protein>
    <recommendedName>
        <fullName evidence="4">PCI domain-containing protein</fullName>
    </recommendedName>
</protein>
<dbReference type="PANTHER" id="PTHR15350">
    <property type="entry name" value="COP9 SIGNALOSOME COMPLEX SUBUNIT 7/DENDRITIC CELL PROTEIN GA17"/>
    <property type="match status" value="1"/>
</dbReference>
<evidence type="ECO:0000256" key="2">
    <source>
        <dbReference type="ARBA" id="ARBA00022790"/>
    </source>
</evidence>
<feature type="compositionally biased region" description="Polar residues" evidence="3">
    <location>
        <begin position="230"/>
        <end position="246"/>
    </location>
</feature>
<evidence type="ECO:0000259" key="4">
    <source>
        <dbReference type="PROSITE" id="PS50250"/>
    </source>
</evidence>
<sequence length="287" mass="32275">MEMGTQHVAKLEPFLLMSKAAKGAAAAKLIQDATSAPGVFVFGELLEQPNVQELAGHEQHSRFYSLLQLFAYRTYADYIQHKDSLPPLNDAQIVKLKQLSLVSLAQDSRILPYETLLRVLDMPTVRELEDLIIDAIYLDIVRGKLDQKEGQFEVEYTMGRDLEPGKLEQLLASLQNWASTTSSVLATLDQKLTELSTRSITAKKEKEQYDKTYQATLKEVADKQKEARNANKSHTFTGRTTITQAGLTELEREKARQAREKGKENDDDRDSMDVDEPAEGSKGKGRK</sequence>
<evidence type="ECO:0000313" key="5">
    <source>
        <dbReference type="EMBL" id="KAJ8488777.1"/>
    </source>
</evidence>
<dbReference type="Proteomes" id="UP001215151">
    <property type="component" value="Unassembled WGS sequence"/>
</dbReference>
<dbReference type="EMBL" id="JAPEVG010000058">
    <property type="protein sequence ID" value="KAJ8488777.1"/>
    <property type="molecule type" value="Genomic_DNA"/>
</dbReference>
<name>A0AAD7TYG1_9APHY</name>
<proteinExistence type="inferred from homology"/>
<comment type="caution">
    <text evidence="5">The sequence shown here is derived from an EMBL/GenBank/DDBJ whole genome shotgun (WGS) entry which is preliminary data.</text>
</comment>
<dbReference type="Pfam" id="PF22061">
    <property type="entry name" value="CSN7_HB_subdom"/>
    <property type="match status" value="1"/>
</dbReference>
<feature type="domain" description="PCI" evidence="4">
    <location>
        <begin position="1"/>
        <end position="159"/>
    </location>
</feature>
<gene>
    <name evidence="5" type="ORF">ONZ51_g3338</name>
</gene>
<dbReference type="SMART" id="SM00088">
    <property type="entry name" value="PINT"/>
    <property type="match status" value="1"/>
</dbReference>
<evidence type="ECO:0000313" key="6">
    <source>
        <dbReference type="Proteomes" id="UP001215151"/>
    </source>
</evidence>
<feature type="compositionally biased region" description="Basic and acidic residues" evidence="3">
    <location>
        <begin position="249"/>
        <end position="266"/>
    </location>
</feature>
<organism evidence="5 6">
    <name type="scientific">Trametes cubensis</name>
    <dbReference type="NCBI Taxonomy" id="1111947"/>
    <lineage>
        <taxon>Eukaryota</taxon>
        <taxon>Fungi</taxon>
        <taxon>Dikarya</taxon>
        <taxon>Basidiomycota</taxon>
        <taxon>Agaricomycotina</taxon>
        <taxon>Agaricomycetes</taxon>
        <taxon>Polyporales</taxon>
        <taxon>Polyporaceae</taxon>
        <taxon>Trametes</taxon>
    </lineage>
</organism>
<dbReference type="InterPro" id="IPR000717">
    <property type="entry name" value="PCI_dom"/>
</dbReference>
<keyword evidence="6" id="KW-1185">Reference proteome</keyword>
<dbReference type="Pfam" id="PF01399">
    <property type="entry name" value="PCI"/>
    <property type="match status" value="1"/>
</dbReference>
<reference evidence="5" key="1">
    <citation type="submission" date="2022-11" db="EMBL/GenBank/DDBJ databases">
        <title>Genome Sequence of Cubamyces cubensis.</title>
        <authorList>
            <person name="Buettner E."/>
        </authorList>
    </citation>
    <scope>NUCLEOTIDE SEQUENCE</scope>
    <source>
        <strain evidence="5">MPL-01</strain>
    </source>
</reference>
<dbReference type="GO" id="GO:0008180">
    <property type="term" value="C:COP9 signalosome"/>
    <property type="evidence" value="ECO:0007669"/>
    <property type="project" value="UniProtKB-KW"/>
</dbReference>